<sequence>MESASRRYPSFSSTLLDEIYRSIDEEEEESIPSGTKSRNACFEDDDERRRACLVQEWIENKAAAASTARGSLNLNIKPKPIRTCVYQHDKQRIVYGQAADSQAKSKFTKTKSKALKILKHPISPGGRLATFLNSLFTNNNKPNSRKSTCSSASPSCLTNITPSSTNGFNPHNNQQNKLNLKYDNNNVSENLFKNYQNKVEKESDDDGSSSDSSSDLFELHNISAHMYRDELPVYETTQLDTKPLFI</sequence>
<dbReference type="GO" id="GO:0009734">
    <property type="term" value="P:auxin-activated signaling pathway"/>
    <property type="evidence" value="ECO:0007669"/>
    <property type="project" value="UniProtKB-KW"/>
</dbReference>
<dbReference type="InterPro" id="IPR039621">
    <property type="entry name" value="BG1-like"/>
</dbReference>
<dbReference type="PANTHER" id="PTHR33541">
    <property type="entry name" value="PROTEIN BIG GRAIN 1-LIKE A-RELATED"/>
    <property type="match status" value="1"/>
</dbReference>
<comment type="similarity">
    <text evidence="3">Belongs to the BIG GRAIN 1 (BG1) plant protein family.</text>
</comment>
<evidence type="ECO:0000256" key="1">
    <source>
        <dbReference type="ARBA" id="ARBA00002281"/>
    </source>
</evidence>
<evidence type="ECO:0000313" key="8">
    <source>
        <dbReference type="EMBL" id="KAF5801209.1"/>
    </source>
</evidence>
<dbReference type="GO" id="GO:0005886">
    <property type="term" value="C:plasma membrane"/>
    <property type="evidence" value="ECO:0007669"/>
    <property type="project" value="UniProtKB-SubCell"/>
</dbReference>
<evidence type="ECO:0000256" key="7">
    <source>
        <dbReference type="ARBA" id="ARBA00023294"/>
    </source>
</evidence>
<comment type="subcellular location">
    <subcellularLocation>
        <location evidence="2">Cell membrane</location>
    </subcellularLocation>
</comment>
<reference evidence="8" key="3">
    <citation type="submission" date="2020-06" db="EMBL/GenBank/DDBJ databases">
        <title>Helianthus annuus Genome sequencing and assembly Release 2.</title>
        <authorList>
            <person name="Gouzy J."/>
            <person name="Langlade N."/>
            <person name="Munos S."/>
        </authorList>
    </citation>
    <scope>NUCLEOTIDE SEQUENCE</scope>
    <source>
        <tissue evidence="8">Leaves</tissue>
    </source>
</reference>
<name>A0A251S3V6_HELAN</name>
<dbReference type="PANTHER" id="PTHR33541:SF28">
    <property type="entry name" value="PROTEIN BIG GRAIN 1-LIKE A"/>
    <property type="match status" value="1"/>
</dbReference>
<dbReference type="AlphaFoldDB" id="A0A251S3V6"/>
<proteinExistence type="inferred from homology"/>
<gene>
    <name evidence="9" type="primary">BG1</name>
    <name evidence="9" type="ORF">HannXRQ_Chr16g0532421</name>
    <name evidence="8" type="ORF">HanXRQr2_Chr06g0245411</name>
</gene>
<dbReference type="EMBL" id="MNCJ02000321">
    <property type="protein sequence ID" value="KAF5801209.1"/>
    <property type="molecule type" value="Genomic_DNA"/>
</dbReference>
<accession>A0A251S3V6</accession>
<evidence type="ECO:0000313" key="9">
    <source>
        <dbReference type="EMBL" id="OTF93395.1"/>
    </source>
</evidence>
<dbReference type="Proteomes" id="UP000215914">
    <property type="component" value="Chromosome 16"/>
</dbReference>
<evidence type="ECO:0000256" key="5">
    <source>
        <dbReference type="ARBA" id="ARBA00022475"/>
    </source>
</evidence>
<keyword evidence="10" id="KW-1185">Reference proteome</keyword>
<keyword evidence="7" id="KW-0927">Auxin signaling pathway</keyword>
<evidence type="ECO:0000313" key="10">
    <source>
        <dbReference type="Proteomes" id="UP000215914"/>
    </source>
</evidence>
<organism evidence="9 10">
    <name type="scientific">Helianthus annuus</name>
    <name type="common">Common sunflower</name>
    <dbReference type="NCBI Taxonomy" id="4232"/>
    <lineage>
        <taxon>Eukaryota</taxon>
        <taxon>Viridiplantae</taxon>
        <taxon>Streptophyta</taxon>
        <taxon>Embryophyta</taxon>
        <taxon>Tracheophyta</taxon>
        <taxon>Spermatophyta</taxon>
        <taxon>Magnoliopsida</taxon>
        <taxon>eudicotyledons</taxon>
        <taxon>Gunneridae</taxon>
        <taxon>Pentapetalae</taxon>
        <taxon>asterids</taxon>
        <taxon>campanulids</taxon>
        <taxon>Asterales</taxon>
        <taxon>Asteraceae</taxon>
        <taxon>Asteroideae</taxon>
        <taxon>Heliantheae alliance</taxon>
        <taxon>Heliantheae</taxon>
        <taxon>Helianthus</taxon>
    </lineage>
</organism>
<evidence type="ECO:0000256" key="6">
    <source>
        <dbReference type="ARBA" id="ARBA00023136"/>
    </source>
</evidence>
<dbReference type="OMA" id="RIPVMEV"/>
<comment type="function">
    <text evidence="1">Involved in auxin transport. Regulator of the auxin signaling pathway.</text>
</comment>
<dbReference type="Gramene" id="mRNA:HanXRQr2_Chr06g0245411">
    <property type="protein sequence ID" value="CDS:HanXRQr2_Chr06g0245411.1"/>
    <property type="gene ID" value="HanXRQr2_Chr06g0245411"/>
</dbReference>
<evidence type="ECO:0000256" key="4">
    <source>
        <dbReference type="ARBA" id="ARBA00022448"/>
    </source>
</evidence>
<keyword evidence="6" id="KW-0472">Membrane</keyword>
<dbReference type="EMBL" id="CM007905">
    <property type="protein sequence ID" value="OTF93395.1"/>
    <property type="molecule type" value="Genomic_DNA"/>
</dbReference>
<evidence type="ECO:0000256" key="2">
    <source>
        <dbReference type="ARBA" id="ARBA00004236"/>
    </source>
</evidence>
<evidence type="ECO:0000256" key="3">
    <source>
        <dbReference type="ARBA" id="ARBA00010067"/>
    </source>
</evidence>
<reference evidence="8 10" key="1">
    <citation type="journal article" date="2017" name="Nature">
        <title>The sunflower genome provides insights into oil metabolism, flowering and Asterid evolution.</title>
        <authorList>
            <person name="Badouin H."/>
            <person name="Gouzy J."/>
            <person name="Grassa C.J."/>
            <person name="Murat F."/>
            <person name="Staton S.E."/>
            <person name="Cottret L."/>
            <person name="Lelandais-Briere C."/>
            <person name="Owens G.L."/>
            <person name="Carrere S."/>
            <person name="Mayjonade B."/>
            <person name="Legrand L."/>
            <person name="Gill N."/>
            <person name="Kane N.C."/>
            <person name="Bowers J.E."/>
            <person name="Hubner S."/>
            <person name="Bellec A."/>
            <person name="Berard A."/>
            <person name="Berges H."/>
            <person name="Blanchet N."/>
            <person name="Boniface M.C."/>
            <person name="Brunel D."/>
            <person name="Catrice O."/>
            <person name="Chaidir N."/>
            <person name="Claudel C."/>
            <person name="Donnadieu C."/>
            <person name="Faraut T."/>
            <person name="Fievet G."/>
            <person name="Helmstetter N."/>
            <person name="King M."/>
            <person name="Knapp S.J."/>
            <person name="Lai Z."/>
            <person name="Le Paslier M.C."/>
            <person name="Lippi Y."/>
            <person name="Lorenzon L."/>
            <person name="Mandel J.R."/>
            <person name="Marage G."/>
            <person name="Marchand G."/>
            <person name="Marquand E."/>
            <person name="Bret-Mestries E."/>
            <person name="Morien E."/>
            <person name="Nambeesan S."/>
            <person name="Nguyen T."/>
            <person name="Pegot-Espagnet P."/>
            <person name="Pouilly N."/>
            <person name="Raftis F."/>
            <person name="Sallet E."/>
            <person name="Schiex T."/>
            <person name="Thomas J."/>
            <person name="Vandecasteele C."/>
            <person name="Vares D."/>
            <person name="Vear F."/>
            <person name="Vautrin S."/>
            <person name="Crespi M."/>
            <person name="Mangin B."/>
            <person name="Burke J.M."/>
            <person name="Salse J."/>
            <person name="Munos S."/>
            <person name="Vincourt P."/>
            <person name="Rieseberg L.H."/>
            <person name="Langlade N.B."/>
        </authorList>
    </citation>
    <scope>NUCLEOTIDE SEQUENCE [LARGE SCALE GENOMIC DNA]</scope>
    <source>
        <strain evidence="10">cv. SF193</strain>
        <tissue evidence="8">Leaves</tissue>
    </source>
</reference>
<protein>
    <submittedName>
        <fullName evidence="9">Uncharacterized protein</fullName>
    </submittedName>
</protein>
<dbReference type="InParanoid" id="A0A251S3V6"/>
<keyword evidence="5" id="KW-1003">Cell membrane</keyword>
<keyword evidence="4" id="KW-0813">Transport</keyword>
<reference evidence="9" key="2">
    <citation type="submission" date="2017-02" db="EMBL/GenBank/DDBJ databases">
        <title>Sunflower complete genome.</title>
        <authorList>
            <person name="Langlade N."/>
            <person name="Munos S."/>
        </authorList>
    </citation>
    <scope>NUCLEOTIDE SEQUENCE [LARGE SCALE GENOMIC DNA]</scope>
    <source>
        <tissue evidence="9">Leaves</tissue>
    </source>
</reference>